<accession>A0ACB9MF11</accession>
<evidence type="ECO:0000313" key="1">
    <source>
        <dbReference type="EMBL" id="KAI4321661.1"/>
    </source>
</evidence>
<protein>
    <submittedName>
        <fullName evidence="1">Uncharacterized protein</fullName>
    </submittedName>
</protein>
<reference evidence="2" key="1">
    <citation type="journal article" date="2023" name="Front. Plant Sci.">
        <title>Chromosomal-level genome assembly of Melastoma candidum provides insights into trichome evolution.</title>
        <authorList>
            <person name="Zhong Y."/>
            <person name="Wu W."/>
            <person name="Sun C."/>
            <person name="Zou P."/>
            <person name="Liu Y."/>
            <person name="Dai S."/>
            <person name="Zhou R."/>
        </authorList>
    </citation>
    <scope>NUCLEOTIDE SEQUENCE [LARGE SCALE GENOMIC DNA]</scope>
</reference>
<keyword evidence="2" id="KW-1185">Reference proteome</keyword>
<organism evidence="1 2">
    <name type="scientific">Melastoma candidum</name>
    <dbReference type="NCBI Taxonomy" id="119954"/>
    <lineage>
        <taxon>Eukaryota</taxon>
        <taxon>Viridiplantae</taxon>
        <taxon>Streptophyta</taxon>
        <taxon>Embryophyta</taxon>
        <taxon>Tracheophyta</taxon>
        <taxon>Spermatophyta</taxon>
        <taxon>Magnoliopsida</taxon>
        <taxon>eudicotyledons</taxon>
        <taxon>Gunneridae</taxon>
        <taxon>Pentapetalae</taxon>
        <taxon>rosids</taxon>
        <taxon>malvids</taxon>
        <taxon>Myrtales</taxon>
        <taxon>Melastomataceae</taxon>
        <taxon>Melastomatoideae</taxon>
        <taxon>Melastomateae</taxon>
        <taxon>Melastoma</taxon>
    </lineage>
</organism>
<name>A0ACB9MF11_9MYRT</name>
<sequence length="963" mass="101060">MIEGVIEFGPRLSIMGPKGSGPDIVLDPSGSRRLSALLSSFSPFVDAGAHSFAVGTRSADSFDLGKGENMADQFQSMSSSGTSNASEEGSESTINLNIKTLDSRIYHFQVDRNILVSAFKEKIANEMGVSVGQQRLIFKGKVVKDDHLLSQYHVENGDTLHLVQRQPAQAQPASASGSNETNANNGADSNTGVPRGRVGQISHSVVLGTINVGDQGDGALPDVSRVIGAVLNSIGLGGQTPVAAGGIIQTPISLNIPGQTSQGVEQERANGSGEAQASHGQAVPNQPISSSPQVVQIPIAATAIPIPSLLTAIPDSLSTLSEFMTRMEQSLAQWSQLSPSTSTAQLASSGRGVPSVEVLSSVLRQAERLLRDHSVATISHIAGRLEREGTSAEATIRGQLQTESSQIGMAMQHLGALFLELGRTMLTLRMGQSPADSFVNAGPAVYISPLGPNPIMVQPFPLQANSIIGGPFPPSPAAFGPVGVGNPPRNINIHIHAVGGRPGGLEGMQGQRVAAIGSNNSDTIRSTIVPPHPTVVSASSATGSRSVFPASEPHPASNPLSSSVEANRHLASFASNSIQGNQPTSAGAVFSIENPSASSGGPINDAEERESKDASATNRPEIEQEREDKERNPEAMKAPDAVRSTETSTSTLGSSPVVLSENSLGNRERNFLETSVPLGLGLGGLERKKRGTNKQYKQPVGDSDGATSTSVDQKEISTGGQQILQSISQRPTPATTPAPPTSASETLPSGAEGPGGRINIAGIMPQILQNPALNGLLADVSQQNGAGSPIDLRNMLQQLSHPAMVNTAHQIAQQIDTRDIGSMFAELGGQGGGLDLSRMVQQMMPIVSQALGSGSIQGQSLSTGNSEPQGPSTDSCSYREAENRDLDSQMNLDYVARNIEDFSYPEDVFIAMAENAVRPQGDRSTADNILDVVCVEEDLGREYAEVLRRDLRHRLHRESSQDR</sequence>
<comment type="caution">
    <text evidence="1">The sequence shown here is derived from an EMBL/GenBank/DDBJ whole genome shotgun (WGS) entry which is preliminary data.</text>
</comment>
<evidence type="ECO:0000313" key="2">
    <source>
        <dbReference type="Proteomes" id="UP001057402"/>
    </source>
</evidence>
<dbReference type="Proteomes" id="UP001057402">
    <property type="component" value="Chromosome 10"/>
</dbReference>
<gene>
    <name evidence="1" type="ORF">MLD38_035019</name>
</gene>
<dbReference type="EMBL" id="CM042889">
    <property type="protein sequence ID" value="KAI4321661.1"/>
    <property type="molecule type" value="Genomic_DNA"/>
</dbReference>
<proteinExistence type="predicted"/>